<dbReference type="InterPro" id="IPR003591">
    <property type="entry name" value="Leu-rich_rpt_typical-subtyp"/>
</dbReference>
<evidence type="ECO:0000256" key="12">
    <source>
        <dbReference type="ARBA" id="ARBA00023136"/>
    </source>
</evidence>
<keyword evidence="5" id="KW-0812">Transmembrane</keyword>
<dbReference type="PANTHER" id="PTHR48053:SF37">
    <property type="entry name" value="LEUCINE-RICH REPEAT PROTEIN KINASE FAMILY PROTEIN"/>
    <property type="match status" value="1"/>
</dbReference>
<dbReference type="eggNOG" id="ENOG502QPYS">
    <property type="taxonomic scope" value="Eukaryota"/>
</dbReference>
<keyword evidence="10" id="KW-0067">ATP-binding</keyword>
<keyword evidence="11" id="KW-1133">Transmembrane helix</keyword>
<dbReference type="FunFam" id="3.80.10.10:FF:000095">
    <property type="entry name" value="LRR receptor-like serine/threonine-protein kinase GSO1"/>
    <property type="match status" value="2"/>
</dbReference>
<reference evidence="17" key="2">
    <citation type="submission" date="2018-04" db="EMBL/GenBank/DDBJ databases">
        <title>OnivRS2 (Oryza nivara Reference Sequence Version 2).</title>
        <authorList>
            <person name="Zhang J."/>
            <person name="Kudrna D."/>
            <person name="Lee S."/>
            <person name="Talag J."/>
            <person name="Rajasekar S."/>
            <person name="Welchert J."/>
            <person name="Hsing Y.-I."/>
            <person name="Wing R.A."/>
        </authorList>
    </citation>
    <scope>NUCLEOTIDE SEQUENCE [LARGE SCALE GENOMIC DNA]</scope>
    <source>
        <strain evidence="17">SL10</strain>
    </source>
</reference>
<dbReference type="GO" id="GO:0004674">
    <property type="term" value="F:protein serine/threonine kinase activity"/>
    <property type="evidence" value="ECO:0007669"/>
    <property type="project" value="UniProtKB-KW"/>
</dbReference>
<evidence type="ECO:0000256" key="15">
    <source>
        <dbReference type="ARBA" id="ARBA00048679"/>
    </source>
</evidence>
<sequence>MDESLNFCSWRGVTCSSSYPSRVVHLELNSSHLTGRISGCIGNLTSLSQINLTDNHLSGAIPDELGKLLVLRTLLLAANNLQGDIPDSLGTSLSLSYVNLANNTLTGVIPDSLASSPSLSMLILSRNNLSGQIPAKLFSNSSKLTKIDLQMNSLSGPIPAFENNKLAGLIPMTLSHIPELIELDLSYNSLVGFVPLSLYNMSSLTYFSLGNNRLVGQIPSDIGNSLPKLQILKFQNSKFEGQIPTSLSNATNLIQLDLSNNLMHGSIPSLGLLANLNQVRLGKNSLEADHWAFLASMENCTELIELSLQWNLLDGILPSSVGNISTNLQALVLRGNQISGRIPSTIGKLHNLYILDLSINKLSGQIPSTIGNISHLGHFFLDDNNLSGNIPISIWQCTELLELNFSINDLSGLIPSDLSSSPFYSRGSTLLVVDFSHNNLTGQIPESFGSNNMQQVNLSRNELSGPVPEFFRRMTMLELLDLSYNNFEGPIPTDCFFPKRECLPPLTILLCLVSWVLVTLWKRRVFSFSQCSDLFKRCNYVLNWCSGMPSMLCLPQPKRRRVPIPPSNNGTLKKVSYSDIIKATNWFSSNHKISSTQTGSIYVGRFKSEKRLVAIKVFNLNQPGAYESYFIECEVLRSTRHRNIMRPLTLCSTLDHENHEFKALIFKFMVNGSLERWLHSEQHNGIPDRVLCLGQRISIATDVATALDYIHNHVMPPLVHCDLKPSNILLDVDITALLGDFGSAKFLFPDLVSPESLADIGRTIGYIAPGKQPTDDTFADGVSIHNFVDSMFPDRVAEILDPYMTHEEHQVYTAEWLEACIKPLVALGLSCSMVSPKDRPGMQDVCAKLCAVKETFLQFGDFTL</sequence>
<keyword evidence="3" id="KW-0723">Serine/threonine-protein kinase</keyword>
<dbReference type="Pfam" id="PF00560">
    <property type="entry name" value="LRR_1"/>
    <property type="match status" value="7"/>
</dbReference>
<keyword evidence="18" id="KW-1185">Reference proteome</keyword>
<dbReference type="EC" id="2.7.11.1" evidence="2"/>
<dbReference type="PROSITE" id="PS00108">
    <property type="entry name" value="PROTEIN_KINASE_ST"/>
    <property type="match status" value="1"/>
</dbReference>
<keyword evidence="9" id="KW-0418">Kinase</keyword>
<dbReference type="AlphaFoldDB" id="A0A0E0I3B2"/>
<organism evidence="17">
    <name type="scientific">Oryza nivara</name>
    <name type="common">Indian wild rice</name>
    <name type="synonym">Oryza sativa f. spontanea</name>
    <dbReference type="NCBI Taxonomy" id="4536"/>
    <lineage>
        <taxon>Eukaryota</taxon>
        <taxon>Viridiplantae</taxon>
        <taxon>Streptophyta</taxon>
        <taxon>Embryophyta</taxon>
        <taxon>Tracheophyta</taxon>
        <taxon>Spermatophyta</taxon>
        <taxon>Magnoliopsida</taxon>
        <taxon>Liliopsida</taxon>
        <taxon>Poales</taxon>
        <taxon>Poaceae</taxon>
        <taxon>BOP clade</taxon>
        <taxon>Oryzoideae</taxon>
        <taxon>Oryzeae</taxon>
        <taxon>Oryzinae</taxon>
        <taxon>Oryza</taxon>
    </lineage>
</organism>
<evidence type="ECO:0000256" key="13">
    <source>
        <dbReference type="ARBA" id="ARBA00023170"/>
    </source>
</evidence>
<protein>
    <recommendedName>
        <fullName evidence="2">non-specific serine/threonine protein kinase</fullName>
        <ecNumber evidence="2">2.7.11.1</ecNumber>
    </recommendedName>
</protein>
<dbReference type="Proteomes" id="UP000006591">
    <property type="component" value="Chromosome 7"/>
</dbReference>
<evidence type="ECO:0000256" key="3">
    <source>
        <dbReference type="ARBA" id="ARBA00022527"/>
    </source>
</evidence>
<keyword evidence="6" id="KW-0732">Signal</keyword>
<dbReference type="SMART" id="SM00220">
    <property type="entry name" value="S_TKc"/>
    <property type="match status" value="1"/>
</dbReference>
<dbReference type="SMART" id="SM00369">
    <property type="entry name" value="LRR_TYP"/>
    <property type="match status" value="6"/>
</dbReference>
<comment type="catalytic activity">
    <reaction evidence="14">
        <text>L-threonyl-[protein] + ATP = O-phospho-L-threonyl-[protein] + ADP + H(+)</text>
        <dbReference type="Rhea" id="RHEA:46608"/>
        <dbReference type="Rhea" id="RHEA-COMP:11060"/>
        <dbReference type="Rhea" id="RHEA-COMP:11605"/>
        <dbReference type="ChEBI" id="CHEBI:15378"/>
        <dbReference type="ChEBI" id="CHEBI:30013"/>
        <dbReference type="ChEBI" id="CHEBI:30616"/>
        <dbReference type="ChEBI" id="CHEBI:61977"/>
        <dbReference type="ChEBI" id="CHEBI:456216"/>
        <dbReference type="EC" id="2.7.11.1"/>
    </reaction>
</comment>
<dbReference type="Gene3D" id="3.80.10.10">
    <property type="entry name" value="Ribonuclease Inhibitor"/>
    <property type="match status" value="4"/>
</dbReference>
<dbReference type="GO" id="GO:0016020">
    <property type="term" value="C:membrane"/>
    <property type="evidence" value="ECO:0007669"/>
    <property type="project" value="UniProtKB-SubCell"/>
</dbReference>
<evidence type="ECO:0000256" key="8">
    <source>
        <dbReference type="ARBA" id="ARBA00022741"/>
    </source>
</evidence>
<evidence type="ECO:0000256" key="1">
    <source>
        <dbReference type="ARBA" id="ARBA00004167"/>
    </source>
</evidence>
<dbReference type="STRING" id="4536.A0A0E0I3B2"/>
<dbReference type="EnsemblPlants" id="ONIVA07G19800.1">
    <property type="protein sequence ID" value="ONIVA07G19800.1"/>
    <property type="gene ID" value="ONIVA07G19800"/>
</dbReference>
<accession>A0A0E0I3B2</accession>
<keyword evidence="7" id="KW-0677">Repeat</keyword>
<comment type="catalytic activity">
    <reaction evidence="15">
        <text>L-seryl-[protein] + ATP = O-phospho-L-seryl-[protein] + ADP + H(+)</text>
        <dbReference type="Rhea" id="RHEA:17989"/>
        <dbReference type="Rhea" id="RHEA-COMP:9863"/>
        <dbReference type="Rhea" id="RHEA-COMP:11604"/>
        <dbReference type="ChEBI" id="CHEBI:15378"/>
        <dbReference type="ChEBI" id="CHEBI:29999"/>
        <dbReference type="ChEBI" id="CHEBI:30616"/>
        <dbReference type="ChEBI" id="CHEBI:83421"/>
        <dbReference type="ChEBI" id="CHEBI:456216"/>
        <dbReference type="EC" id="2.7.11.1"/>
    </reaction>
</comment>
<dbReference type="InterPro" id="IPR008271">
    <property type="entry name" value="Ser/Thr_kinase_AS"/>
</dbReference>
<reference evidence="17" key="1">
    <citation type="submission" date="2015-04" db="UniProtKB">
        <authorList>
            <consortium name="EnsemblPlants"/>
        </authorList>
    </citation>
    <scope>IDENTIFICATION</scope>
    <source>
        <strain evidence="17">SL10</strain>
    </source>
</reference>
<dbReference type="SUPFAM" id="SSF52047">
    <property type="entry name" value="RNI-like"/>
    <property type="match status" value="2"/>
</dbReference>
<evidence type="ECO:0000313" key="18">
    <source>
        <dbReference type="Proteomes" id="UP000006591"/>
    </source>
</evidence>
<keyword evidence="12" id="KW-0472">Membrane</keyword>
<feature type="domain" description="Protein kinase" evidence="16">
    <location>
        <begin position="587"/>
        <end position="857"/>
    </location>
</feature>
<evidence type="ECO:0000259" key="16">
    <source>
        <dbReference type="PROSITE" id="PS50011"/>
    </source>
</evidence>
<dbReference type="GO" id="GO:0005524">
    <property type="term" value="F:ATP binding"/>
    <property type="evidence" value="ECO:0007669"/>
    <property type="project" value="UniProtKB-KW"/>
</dbReference>
<dbReference type="Gramene" id="ONIVA07G19800.1">
    <property type="protein sequence ID" value="ONIVA07G19800.1"/>
    <property type="gene ID" value="ONIVA07G19800"/>
</dbReference>
<evidence type="ECO:0000256" key="5">
    <source>
        <dbReference type="ARBA" id="ARBA00022692"/>
    </source>
</evidence>
<proteinExistence type="predicted"/>
<keyword evidence="4" id="KW-0433">Leucine-rich repeat</keyword>
<keyword evidence="13" id="KW-0675">Receptor</keyword>
<dbReference type="HOGENOM" id="CLU_000288_22_0_1"/>
<keyword evidence="9" id="KW-0808">Transferase</keyword>
<evidence type="ECO:0000256" key="6">
    <source>
        <dbReference type="ARBA" id="ARBA00022729"/>
    </source>
</evidence>
<evidence type="ECO:0000256" key="7">
    <source>
        <dbReference type="ARBA" id="ARBA00022737"/>
    </source>
</evidence>
<keyword evidence="8" id="KW-0547">Nucleotide-binding</keyword>
<dbReference type="Pfam" id="PF00069">
    <property type="entry name" value="Pkinase"/>
    <property type="match status" value="1"/>
</dbReference>
<dbReference type="PANTHER" id="PTHR48053">
    <property type="entry name" value="LEUCINE RICH REPEAT FAMILY PROTEIN, EXPRESSED"/>
    <property type="match status" value="1"/>
</dbReference>
<dbReference type="SUPFAM" id="SSF56112">
    <property type="entry name" value="Protein kinase-like (PK-like)"/>
    <property type="match status" value="1"/>
</dbReference>
<comment type="subcellular location">
    <subcellularLocation>
        <location evidence="1">Membrane</location>
        <topology evidence="1">Single-pass membrane protein</topology>
    </subcellularLocation>
</comment>
<name>A0A0E0I3B2_ORYNI</name>
<evidence type="ECO:0000256" key="10">
    <source>
        <dbReference type="ARBA" id="ARBA00022840"/>
    </source>
</evidence>
<dbReference type="OMA" id="QMTSTHK"/>
<evidence type="ECO:0000256" key="9">
    <source>
        <dbReference type="ARBA" id="ARBA00022777"/>
    </source>
</evidence>
<evidence type="ECO:0000256" key="4">
    <source>
        <dbReference type="ARBA" id="ARBA00022614"/>
    </source>
</evidence>
<dbReference type="InterPro" id="IPR051716">
    <property type="entry name" value="Plant_RL_S/T_kinase"/>
</dbReference>
<evidence type="ECO:0000256" key="14">
    <source>
        <dbReference type="ARBA" id="ARBA00047899"/>
    </source>
</evidence>
<dbReference type="Pfam" id="PF13855">
    <property type="entry name" value="LRR_8"/>
    <property type="match status" value="1"/>
</dbReference>
<dbReference type="Gene3D" id="1.10.510.10">
    <property type="entry name" value="Transferase(Phosphotransferase) domain 1"/>
    <property type="match status" value="2"/>
</dbReference>
<dbReference type="InterPro" id="IPR032675">
    <property type="entry name" value="LRR_dom_sf"/>
</dbReference>
<dbReference type="PROSITE" id="PS50011">
    <property type="entry name" value="PROTEIN_KINASE_DOM"/>
    <property type="match status" value="1"/>
</dbReference>
<dbReference type="InterPro" id="IPR001611">
    <property type="entry name" value="Leu-rich_rpt"/>
</dbReference>
<evidence type="ECO:0000256" key="2">
    <source>
        <dbReference type="ARBA" id="ARBA00012513"/>
    </source>
</evidence>
<dbReference type="InterPro" id="IPR011009">
    <property type="entry name" value="Kinase-like_dom_sf"/>
</dbReference>
<evidence type="ECO:0000256" key="11">
    <source>
        <dbReference type="ARBA" id="ARBA00022989"/>
    </source>
</evidence>
<evidence type="ECO:0000313" key="17">
    <source>
        <dbReference type="EnsemblPlants" id="ONIVA07G19800.1"/>
    </source>
</evidence>
<dbReference type="Gene3D" id="3.30.200.20">
    <property type="entry name" value="Phosphorylase Kinase, domain 1"/>
    <property type="match status" value="1"/>
</dbReference>
<dbReference type="InterPro" id="IPR000719">
    <property type="entry name" value="Prot_kinase_dom"/>
</dbReference>